<feature type="compositionally biased region" description="Basic and acidic residues" evidence="1">
    <location>
        <begin position="159"/>
        <end position="171"/>
    </location>
</feature>
<protein>
    <submittedName>
        <fullName evidence="2">Uncharacterized protein</fullName>
    </submittedName>
</protein>
<accession>A0ABN2MZI6</accession>
<feature type="region of interest" description="Disordered" evidence="1">
    <location>
        <begin position="66"/>
        <end position="171"/>
    </location>
</feature>
<keyword evidence="3" id="KW-1185">Reference proteome</keyword>
<evidence type="ECO:0000256" key="1">
    <source>
        <dbReference type="SAM" id="MobiDB-lite"/>
    </source>
</evidence>
<organism evidence="2 3">
    <name type="scientific">Agromyces salentinus</name>
    <dbReference type="NCBI Taxonomy" id="269421"/>
    <lineage>
        <taxon>Bacteria</taxon>
        <taxon>Bacillati</taxon>
        <taxon>Actinomycetota</taxon>
        <taxon>Actinomycetes</taxon>
        <taxon>Micrococcales</taxon>
        <taxon>Microbacteriaceae</taxon>
        <taxon>Agromyces</taxon>
    </lineage>
</organism>
<sequence>MDVFVSRSGGLAGLRLTWHVRVDDQPDADEWILLIEQIPWNEVPPAPPETDRFTWDIRCEPAPFETDVADAAVAPPAADVDAHPPAASASPAPTASSASPDDDGAAADDGGDDASEPRPQSGAGQHDDPLVEPQEATLAERQLTGPWRQLVDRVQTTTEPKREAPRAPRAR</sequence>
<comment type="caution">
    <text evidence="2">The sequence shown here is derived from an EMBL/GenBank/DDBJ whole genome shotgun (WGS) entry which is preliminary data.</text>
</comment>
<dbReference type="RefSeq" id="WP_157428180.1">
    <property type="nucleotide sequence ID" value="NZ_BAAANK010000011.1"/>
</dbReference>
<dbReference type="EMBL" id="BAAANK010000011">
    <property type="protein sequence ID" value="GAA1844983.1"/>
    <property type="molecule type" value="Genomic_DNA"/>
</dbReference>
<gene>
    <name evidence="2" type="ORF">GCM10009750_34160</name>
</gene>
<evidence type="ECO:0000313" key="2">
    <source>
        <dbReference type="EMBL" id="GAA1844983.1"/>
    </source>
</evidence>
<feature type="compositionally biased region" description="Acidic residues" evidence="1">
    <location>
        <begin position="100"/>
        <end position="114"/>
    </location>
</feature>
<proteinExistence type="predicted"/>
<dbReference type="Pfam" id="PF20242">
    <property type="entry name" value="Emfourin"/>
    <property type="match status" value="1"/>
</dbReference>
<reference evidence="2 3" key="1">
    <citation type="journal article" date="2019" name="Int. J. Syst. Evol. Microbiol.">
        <title>The Global Catalogue of Microorganisms (GCM) 10K type strain sequencing project: providing services to taxonomists for standard genome sequencing and annotation.</title>
        <authorList>
            <consortium name="The Broad Institute Genomics Platform"/>
            <consortium name="The Broad Institute Genome Sequencing Center for Infectious Disease"/>
            <person name="Wu L."/>
            <person name="Ma J."/>
        </authorList>
    </citation>
    <scope>NUCLEOTIDE SEQUENCE [LARGE SCALE GENOMIC DNA]</scope>
    <source>
        <strain evidence="2 3">JCM 14323</strain>
    </source>
</reference>
<evidence type="ECO:0000313" key="3">
    <source>
        <dbReference type="Proteomes" id="UP001501746"/>
    </source>
</evidence>
<feature type="compositionally biased region" description="Low complexity" evidence="1">
    <location>
        <begin position="69"/>
        <end position="99"/>
    </location>
</feature>
<dbReference type="InterPro" id="IPR049457">
    <property type="entry name" value="Emfourin"/>
</dbReference>
<dbReference type="Proteomes" id="UP001501746">
    <property type="component" value="Unassembled WGS sequence"/>
</dbReference>
<name>A0ABN2MZI6_9MICO</name>